<feature type="transmembrane region" description="Helical" evidence="1">
    <location>
        <begin position="7"/>
        <end position="24"/>
    </location>
</feature>
<evidence type="ECO:0000256" key="1">
    <source>
        <dbReference type="SAM" id="Phobius"/>
    </source>
</evidence>
<name>A0A1Y1UND1_9FUNG</name>
<proteinExistence type="predicted"/>
<dbReference type="Proteomes" id="UP000193944">
    <property type="component" value="Unassembled WGS sequence"/>
</dbReference>
<keyword evidence="1" id="KW-0812">Transmembrane</keyword>
<reference evidence="2 3" key="1">
    <citation type="submission" date="2016-08" db="EMBL/GenBank/DDBJ databases">
        <title>A Parts List for Fungal Cellulosomes Revealed by Comparative Genomics.</title>
        <authorList>
            <consortium name="DOE Joint Genome Institute"/>
            <person name="Haitjema C.H."/>
            <person name="Gilmore S.P."/>
            <person name="Henske J.K."/>
            <person name="Solomon K.V."/>
            <person name="De Groot R."/>
            <person name="Kuo A."/>
            <person name="Mondo S.J."/>
            <person name="Salamov A.A."/>
            <person name="Labutti K."/>
            <person name="Zhao Z."/>
            <person name="Chiniquy J."/>
            <person name="Barry K."/>
            <person name="Brewer H.M."/>
            <person name="Purvine S.O."/>
            <person name="Wright A.T."/>
            <person name="Boxma B."/>
            <person name="Van Alen T."/>
            <person name="Hackstein J.H."/>
            <person name="Baker S.E."/>
            <person name="Grigoriev I.V."/>
            <person name="O'Malley M.A."/>
        </authorList>
    </citation>
    <scope>NUCLEOTIDE SEQUENCE [LARGE SCALE GENOMIC DNA]</scope>
    <source>
        <strain evidence="2 3">S4</strain>
    </source>
</reference>
<reference evidence="2 3" key="2">
    <citation type="submission" date="2016-08" db="EMBL/GenBank/DDBJ databases">
        <title>Pervasive Adenine N6-methylation of Active Genes in Fungi.</title>
        <authorList>
            <consortium name="DOE Joint Genome Institute"/>
            <person name="Mondo S.J."/>
            <person name="Dannebaum R.O."/>
            <person name="Kuo R.C."/>
            <person name="Labutti K."/>
            <person name="Haridas S."/>
            <person name="Kuo A."/>
            <person name="Salamov A."/>
            <person name="Ahrendt S.R."/>
            <person name="Lipzen A."/>
            <person name="Sullivan W."/>
            <person name="Andreopoulos W.B."/>
            <person name="Clum A."/>
            <person name="Lindquist E."/>
            <person name="Daum C."/>
            <person name="Ramamoorthy G.K."/>
            <person name="Gryganskyi A."/>
            <person name="Culley D."/>
            <person name="Magnuson J.K."/>
            <person name="James T.Y."/>
            <person name="O'Malley M.A."/>
            <person name="Stajich J.E."/>
            <person name="Spatafora J.W."/>
            <person name="Visel A."/>
            <person name="Grigoriev I.V."/>
        </authorList>
    </citation>
    <scope>NUCLEOTIDE SEQUENCE [LARGE SCALE GENOMIC DNA]</scope>
    <source>
        <strain evidence="2 3">S4</strain>
    </source>
</reference>
<accession>A0A1Y1UND1</accession>
<protein>
    <submittedName>
        <fullName evidence="2">Uncharacterized protein</fullName>
    </submittedName>
</protein>
<dbReference type="AlphaFoldDB" id="A0A1Y1UND1"/>
<keyword evidence="1" id="KW-0472">Membrane</keyword>
<dbReference type="OrthoDB" id="2159869at2759"/>
<dbReference type="STRING" id="1754192.A0A1Y1UND1"/>
<evidence type="ECO:0000313" key="2">
    <source>
        <dbReference type="EMBL" id="ORX39519.1"/>
    </source>
</evidence>
<sequence length="986" mass="114320">MLIIPSSVNYLLYFIIINTILFYYKNNIYVYGNDVPIPRFQITSKSEHITIHDSITISLKHSYIPNDNKAYSFCVIFDQDNISEDDLDNIWRGKKQDLLHDDVQFNNIYSEPGEKTIVILVSSTKFYYGKDNHIESDGLISSSTKKIRIKIENGLYHYYFSQYVDWNPYSREDINRRYFNGNSPIMHIQIINAHYPTNRQIANEATKSFSLIGEHPTLYLTNSTHSYTIKSTNILNDDFEWTIKIDRDYLYSQNPIKLKIKSKGTSILGYGIKDEDLIFHIPTVYELDLGLDMTDRVKFDNSTEKGNIKIDNIIYKISDIDEFHSTSNPNIKILNLHLSNESSNNEASLHSILALTNDFMETYKLFNLRKTNRTADPDIFTTCQGVSKLSCTVQEYLNILVMQRYIIIHTNTGVFYTSLPSYLTEFKRPTGDIPSQFHPLNELRPTVAKLGFENIKLMATVNTISPNSTYVYGIFSTSVSTGIKNRLIYSLENYFVKGLWRALTINDIFNSLNIHDDNKNLKTEFISAVRFNQQNVYLIGIPVENTELYPNMYKNCAVIVHPTDIFDKTNDFSMEFNLPPDEYFTGMSIHENNYDIFIYGTSIYHSNDGGYSFKLKARINQPININNNNQKENEEDGGNIPEYFTEFKSSHNRSFIYFITNLLNVYYGNTSVTRYLLLDWAHLNNNNNSNDDDDNNNNKEGQIIKYMIDNRGYLSILNYSLGSLNKKNNQNMMIIENGDENELYPLNQIFSSGTIPTKAIRDYSNINSLEFRTPFPFIPIIHNEQDIWLYGYGNTTPLNDSYIGFIITLKNTDDRLLIYGVNNNQNLLRVMPEKDFTHESRNEPIEITLHDINPDGLHFQSKNYIDFNSYSISDLKNPKVILTIKDNNANSRIWTKGDINKSVIIDNGSFIIKRIIDNKKVFAELIYPLSRWMDRNKSILRKTIYKSWDIYDLRGTIVEDTPIAYKIYLTEASSTELNIDDIVSIS</sequence>
<dbReference type="EMBL" id="MCFG01000886">
    <property type="protein sequence ID" value="ORX39519.1"/>
    <property type="molecule type" value="Genomic_DNA"/>
</dbReference>
<evidence type="ECO:0000313" key="3">
    <source>
        <dbReference type="Proteomes" id="UP000193944"/>
    </source>
</evidence>
<feature type="non-terminal residue" evidence="2">
    <location>
        <position position="986"/>
    </location>
</feature>
<keyword evidence="1" id="KW-1133">Transmembrane helix</keyword>
<comment type="caution">
    <text evidence="2">The sequence shown here is derived from an EMBL/GenBank/DDBJ whole genome shotgun (WGS) entry which is preliminary data.</text>
</comment>
<organism evidence="2 3">
    <name type="scientific">Anaeromyces robustus</name>
    <dbReference type="NCBI Taxonomy" id="1754192"/>
    <lineage>
        <taxon>Eukaryota</taxon>
        <taxon>Fungi</taxon>
        <taxon>Fungi incertae sedis</taxon>
        <taxon>Chytridiomycota</taxon>
        <taxon>Chytridiomycota incertae sedis</taxon>
        <taxon>Neocallimastigomycetes</taxon>
        <taxon>Neocallimastigales</taxon>
        <taxon>Neocallimastigaceae</taxon>
        <taxon>Anaeromyces</taxon>
    </lineage>
</organism>
<gene>
    <name evidence="2" type="ORF">BCR32DRAFT_160332</name>
</gene>
<keyword evidence="3" id="KW-1185">Reference proteome</keyword>